<accession>A0A226D908</accession>
<keyword evidence="1" id="KW-1133">Transmembrane helix</keyword>
<dbReference type="EMBL" id="LNIX01000029">
    <property type="protein sequence ID" value="OXA41368.1"/>
    <property type="molecule type" value="Genomic_DNA"/>
</dbReference>
<keyword evidence="1" id="KW-0812">Transmembrane</keyword>
<evidence type="ECO:0000313" key="2">
    <source>
        <dbReference type="EMBL" id="OXA41368.1"/>
    </source>
</evidence>
<feature type="transmembrane region" description="Helical" evidence="1">
    <location>
        <begin position="65"/>
        <end position="94"/>
    </location>
</feature>
<evidence type="ECO:0000313" key="3">
    <source>
        <dbReference type="Proteomes" id="UP000198287"/>
    </source>
</evidence>
<sequence length="241" mass="27495">MTVAIFTKSNSNLTYCPTCVDPTPSQASWMVLQPFSTSRGREVRVTSDLPGYEFLTCYAQKWVTFAFYVAPFLVIVWISVLLSILLTTVGIMLYKEYWFEHKSSFSPCFLVLGSLFDEPARIPKSLESSLFVKLILGSWPLAAILLTKCYNVLMISDLNDPLRISGTSPGMFIDLVCSKKYWYKSELIGDHPLYKISLSNIEDSMENLDHPVGNLRKYDADKCFRLFSTPNSIWYAILRLQ</sequence>
<dbReference type="AlphaFoldDB" id="A0A226D908"/>
<name>A0A226D908_FOLCA</name>
<protein>
    <submittedName>
        <fullName evidence="2">Uncharacterized protein</fullName>
    </submittedName>
</protein>
<reference evidence="2 3" key="1">
    <citation type="submission" date="2015-12" db="EMBL/GenBank/DDBJ databases">
        <title>The genome of Folsomia candida.</title>
        <authorList>
            <person name="Faddeeva A."/>
            <person name="Derks M.F."/>
            <person name="Anvar Y."/>
            <person name="Smit S."/>
            <person name="Van Straalen N."/>
            <person name="Roelofs D."/>
        </authorList>
    </citation>
    <scope>NUCLEOTIDE SEQUENCE [LARGE SCALE GENOMIC DNA]</scope>
    <source>
        <strain evidence="2 3">VU population</strain>
        <tissue evidence="2">Whole body</tissue>
    </source>
</reference>
<organism evidence="2 3">
    <name type="scientific">Folsomia candida</name>
    <name type="common">Springtail</name>
    <dbReference type="NCBI Taxonomy" id="158441"/>
    <lineage>
        <taxon>Eukaryota</taxon>
        <taxon>Metazoa</taxon>
        <taxon>Ecdysozoa</taxon>
        <taxon>Arthropoda</taxon>
        <taxon>Hexapoda</taxon>
        <taxon>Collembola</taxon>
        <taxon>Entomobryomorpha</taxon>
        <taxon>Isotomoidea</taxon>
        <taxon>Isotomidae</taxon>
        <taxon>Proisotominae</taxon>
        <taxon>Folsomia</taxon>
    </lineage>
</organism>
<keyword evidence="3" id="KW-1185">Reference proteome</keyword>
<keyword evidence="1" id="KW-0472">Membrane</keyword>
<dbReference type="Proteomes" id="UP000198287">
    <property type="component" value="Unassembled WGS sequence"/>
</dbReference>
<comment type="caution">
    <text evidence="2">The sequence shown here is derived from an EMBL/GenBank/DDBJ whole genome shotgun (WGS) entry which is preliminary data.</text>
</comment>
<gene>
    <name evidence="2" type="ORF">Fcan01_23873</name>
</gene>
<proteinExistence type="predicted"/>
<evidence type="ECO:0000256" key="1">
    <source>
        <dbReference type="SAM" id="Phobius"/>
    </source>
</evidence>